<dbReference type="Pfam" id="PF04380">
    <property type="entry name" value="BMFP"/>
    <property type="match status" value="1"/>
</dbReference>
<dbReference type="InterPro" id="IPR007475">
    <property type="entry name" value="UbiK"/>
</dbReference>
<evidence type="ECO:0000313" key="2">
    <source>
        <dbReference type="EMBL" id="MCQ8279551.1"/>
    </source>
</evidence>
<evidence type="ECO:0000313" key="3">
    <source>
        <dbReference type="Proteomes" id="UP001524587"/>
    </source>
</evidence>
<dbReference type="RefSeq" id="WP_422865032.1">
    <property type="nucleotide sequence ID" value="NZ_JAMSKV010000013.1"/>
</dbReference>
<reference evidence="2 3" key="1">
    <citation type="submission" date="2022-06" db="EMBL/GenBank/DDBJ databases">
        <title>Endosaccharibacter gen. nov., sp. nov., endophytic bacteria isolated from sugarcane.</title>
        <authorList>
            <person name="Pitiwittayakul N."/>
            <person name="Yukphan P."/>
            <person name="Charoenyingcharoen P."/>
            <person name="Tanasupawat S."/>
        </authorList>
    </citation>
    <scope>NUCLEOTIDE SEQUENCE [LARGE SCALE GENOMIC DNA]</scope>
    <source>
        <strain evidence="2 3">KSS8</strain>
    </source>
</reference>
<gene>
    <name evidence="2" type="ORF">NFI95_13985</name>
</gene>
<sequence>MAERSRIFDDMAGVAGGAFSALTGIGEELGALIRARVDEALSRLSLVRRDEFEAVSELAANAREKQEDAEARLAALEARIAALETAPTRAATDQHGLDGAPGGPPPRQEGGFSEMPPPAGN</sequence>
<organism evidence="2 3">
    <name type="scientific">Endosaccharibacter trunci</name>
    <dbReference type="NCBI Taxonomy" id="2812733"/>
    <lineage>
        <taxon>Bacteria</taxon>
        <taxon>Pseudomonadati</taxon>
        <taxon>Pseudomonadota</taxon>
        <taxon>Alphaproteobacteria</taxon>
        <taxon>Acetobacterales</taxon>
        <taxon>Acetobacteraceae</taxon>
        <taxon>Endosaccharibacter</taxon>
    </lineage>
</organism>
<comment type="caution">
    <text evidence="2">The sequence shown here is derived from an EMBL/GenBank/DDBJ whole genome shotgun (WGS) entry which is preliminary data.</text>
</comment>
<feature type="region of interest" description="Disordered" evidence="1">
    <location>
        <begin position="84"/>
        <end position="121"/>
    </location>
</feature>
<protein>
    <submittedName>
        <fullName evidence="2">Accessory factor UbiK family protein</fullName>
    </submittedName>
</protein>
<dbReference type="Proteomes" id="UP001524587">
    <property type="component" value="Unassembled WGS sequence"/>
</dbReference>
<accession>A0ABT1W9I7</accession>
<keyword evidence="3" id="KW-1185">Reference proteome</keyword>
<evidence type="ECO:0000256" key="1">
    <source>
        <dbReference type="SAM" id="MobiDB-lite"/>
    </source>
</evidence>
<proteinExistence type="predicted"/>
<name>A0ABT1W9I7_9PROT</name>
<dbReference type="EMBL" id="JAMSKV010000013">
    <property type="protein sequence ID" value="MCQ8279551.1"/>
    <property type="molecule type" value="Genomic_DNA"/>
</dbReference>